<dbReference type="PANTHER" id="PTHR46165">
    <property type="entry name" value="SET AND MYND DOMAIN-CONTAINING PROTEIN 4"/>
    <property type="match status" value="1"/>
</dbReference>
<dbReference type="Gene3D" id="1.10.220.160">
    <property type="match status" value="1"/>
</dbReference>
<dbReference type="GO" id="GO:0008757">
    <property type="term" value="F:S-adenosylmethionine-dependent methyltransferase activity"/>
    <property type="evidence" value="ECO:0007669"/>
    <property type="project" value="UniProtKB-ARBA"/>
</dbReference>
<feature type="transmembrane region" description="Helical" evidence="7">
    <location>
        <begin position="628"/>
        <end position="649"/>
    </location>
</feature>
<dbReference type="Pfam" id="PF00856">
    <property type="entry name" value="SET"/>
    <property type="match status" value="1"/>
</dbReference>
<dbReference type="InterPro" id="IPR001214">
    <property type="entry name" value="SET_dom"/>
</dbReference>
<dbReference type="PROSITE" id="PS01360">
    <property type="entry name" value="ZF_MYND_1"/>
    <property type="match status" value="1"/>
</dbReference>
<evidence type="ECO:0000256" key="2">
    <source>
        <dbReference type="ARBA" id="ARBA00022679"/>
    </source>
</evidence>
<accession>A0ABD2VYJ3</accession>
<keyword evidence="1" id="KW-0489">Methyltransferase</keyword>
<evidence type="ECO:0000259" key="8">
    <source>
        <dbReference type="PROSITE" id="PS50280"/>
    </source>
</evidence>
<dbReference type="CDD" id="cd08161">
    <property type="entry name" value="SET"/>
    <property type="match status" value="1"/>
</dbReference>
<dbReference type="GO" id="GO:0032259">
    <property type="term" value="P:methylation"/>
    <property type="evidence" value="ECO:0007669"/>
    <property type="project" value="UniProtKB-KW"/>
</dbReference>
<sequence length="674" mass="77400">MTLTMSTEDNYFEQMIQYYFTVDDVKNLLQTQHENESKCSGWAKILRLEGTQKFLDKKCHDDAVHAQIWDCYARSKLYAPPNSESLALSYCNQSAFLFHTCKYKECIEDIDRALKITNSNELKFKLLCRKARCLAYLGKEDKYDVFNKAKLLINKSNETYFKRKKFTECLKKVERIFQKFAYKEVDHKVIWSNKSNGELSYSPNQLTTDMKNFYTKKKNKIRHYTENSHRDILYEKESEGLFTSVRVENNAQQGQHLVASRYIQPGELVIVSKPTIAVPSFNKPANFCDHCLGVAWAGIPCSECTHVIYCSDKCKLEAEKLYHDVECNLIDKIVDGNSFYNYLIHLSIRIVTAGVKEFKSIENLKKAVEKIDYNKAQNHSFDDAEFPYSSIVSLLAYACNQVSEEAAAYLAHETCRSVILLAKMKDFLGKNIGFDSIEDFTKNHDAVFIGSLIFRIALITHDYGIKVIEQEGRCPKNAGNACLSPTPCCERGYSINGLARLIHHSCNPNVRSMKTGPGREIWYAVLPIEEGEPLVETYGTAFFELALEHRRPGGRDCGCVACHEEWPPVLTEANTDEVAEFYAYVFRQVLDSCETRAKRHKLVRLIRKFGLVHQRIIEELKSIVEAAYYYYVQPSACISAGVFLMIYVFNKLYGLRMILPHKCRKVDRESSGTL</sequence>
<dbReference type="EMBL" id="JBJJXI010000153">
    <property type="protein sequence ID" value="KAL3385795.1"/>
    <property type="molecule type" value="Genomic_DNA"/>
</dbReference>
<reference evidence="9 10" key="1">
    <citation type="journal article" date="2024" name="bioRxiv">
        <title>A reference genome for Trichogramma kaykai: A tiny desert-dwelling parasitoid wasp with competing sex-ratio distorters.</title>
        <authorList>
            <person name="Culotta J."/>
            <person name="Lindsey A.R."/>
        </authorList>
    </citation>
    <scope>NUCLEOTIDE SEQUENCE [LARGE SCALE GENOMIC DNA]</scope>
    <source>
        <strain evidence="9 10">KSX58</strain>
    </source>
</reference>
<organism evidence="9 10">
    <name type="scientific">Trichogramma kaykai</name>
    <dbReference type="NCBI Taxonomy" id="54128"/>
    <lineage>
        <taxon>Eukaryota</taxon>
        <taxon>Metazoa</taxon>
        <taxon>Ecdysozoa</taxon>
        <taxon>Arthropoda</taxon>
        <taxon>Hexapoda</taxon>
        <taxon>Insecta</taxon>
        <taxon>Pterygota</taxon>
        <taxon>Neoptera</taxon>
        <taxon>Endopterygota</taxon>
        <taxon>Hymenoptera</taxon>
        <taxon>Apocrita</taxon>
        <taxon>Proctotrupomorpha</taxon>
        <taxon>Chalcidoidea</taxon>
        <taxon>Trichogrammatidae</taxon>
        <taxon>Trichogramma</taxon>
    </lineage>
</organism>
<comment type="caution">
    <text evidence="9">The sequence shown here is derived from an EMBL/GenBank/DDBJ whole genome shotgun (WGS) entry which is preliminary data.</text>
</comment>
<dbReference type="InterPro" id="IPR011990">
    <property type="entry name" value="TPR-like_helical_dom_sf"/>
</dbReference>
<dbReference type="SUPFAM" id="SSF82199">
    <property type="entry name" value="SET domain"/>
    <property type="match status" value="1"/>
</dbReference>
<dbReference type="InterPro" id="IPR052097">
    <property type="entry name" value="SET-MYND_domain_protein"/>
</dbReference>
<keyword evidence="2" id="KW-0808">Transferase</keyword>
<evidence type="ECO:0000313" key="9">
    <source>
        <dbReference type="EMBL" id="KAL3385795.1"/>
    </source>
</evidence>
<keyword evidence="6" id="KW-0862">Zinc</keyword>
<dbReference type="Gene3D" id="2.170.270.10">
    <property type="entry name" value="SET domain"/>
    <property type="match status" value="2"/>
</dbReference>
<keyword evidence="4" id="KW-0479">Metal-binding</keyword>
<proteinExistence type="predicted"/>
<dbReference type="PROSITE" id="PS50280">
    <property type="entry name" value="SET"/>
    <property type="match status" value="1"/>
</dbReference>
<evidence type="ECO:0000256" key="3">
    <source>
        <dbReference type="ARBA" id="ARBA00022691"/>
    </source>
</evidence>
<dbReference type="GO" id="GO:0008270">
    <property type="term" value="F:zinc ion binding"/>
    <property type="evidence" value="ECO:0007669"/>
    <property type="project" value="UniProtKB-KW"/>
</dbReference>
<gene>
    <name evidence="9" type="ORF">TKK_018828</name>
</gene>
<keyword evidence="3" id="KW-0949">S-adenosyl-L-methionine</keyword>
<keyword evidence="5" id="KW-0863">Zinc-finger</keyword>
<evidence type="ECO:0000256" key="6">
    <source>
        <dbReference type="ARBA" id="ARBA00022833"/>
    </source>
</evidence>
<evidence type="ECO:0000313" key="10">
    <source>
        <dbReference type="Proteomes" id="UP001627154"/>
    </source>
</evidence>
<dbReference type="Pfam" id="PF01753">
    <property type="entry name" value="zf-MYND"/>
    <property type="match status" value="1"/>
</dbReference>
<evidence type="ECO:0000256" key="1">
    <source>
        <dbReference type="ARBA" id="ARBA00022603"/>
    </source>
</evidence>
<protein>
    <recommendedName>
        <fullName evidence="8">SET domain-containing protein</fullName>
    </recommendedName>
</protein>
<dbReference type="Proteomes" id="UP001627154">
    <property type="component" value="Unassembled WGS sequence"/>
</dbReference>
<keyword evidence="7" id="KW-1133">Transmembrane helix</keyword>
<evidence type="ECO:0000256" key="5">
    <source>
        <dbReference type="ARBA" id="ARBA00022771"/>
    </source>
</evidence>
<keyword evidence="7" id="KW-0812">Transmembrane</keyword>
<dbReference type="SUPFAM" id="SSF48452">
    <property type="entry name" value="TPR-like"/>
    <property type="match status" value="1"/>
</dbReference>
<dbReference type="GO" id="GO:0008170">
    <property type="term" value="F:N-methyltransferase activity"/>
    <property type="evidence" value="ECO:0007669"/>
    <property type="project" value="UniProtKB-ARBA"/>
</dbReference>
<evidence type="ECO:0000256" key="7">
    <source>
        <dbReference type="SAM" id="Phobius"/>
    </source>
</evidence>
<dbReference type="InterPro" id="IPR002893">
    <property type="entry name" value="Znf_MYND"/>
</dbReference>
<dbReference type="InterPro" id="IPR046341">
    <property type="entry name" value="SET_dom_sf"/>
</dbReference>
<dbReference type="Gene3D" id="6.10.140.2220">
    <property type="match status" value="1"/>
</dbReference>
<dbReference type="GO" id="GO:0008276">
    <property type="term" value="F:protein methyltransferase activity"/>
    <property type="evidence" value="ECO:0007669"/>
    <property type="project" value="UniProtKB-ARBA"/>
</dbReference>
<keyword evidence="10" id="KW-1185">Reference proteome</keyword>
<name>A0ABD2VYJ3_9HYME</name>
<keyword evidence="7" id="KW-0472">Membrane</keyword>
<dbReference type="Gene3D" id="1.25.40.10">
    <property type="entry name" value="Tetratricopeptide repeat domain"/>
    <property type="match status" value="1"/>
</dbReference>
<dbReference type="PANTHER" id="PTHR46165:SF2">
    <property type="entry name" value="SET AND MYND DOMAIN-CONTAINING PROTEIN 4"/>
    <property type="match status" value="1"/>
</dbReference>
<dbReference type="SUPFAM" id="SSF144232">
    <property type="entry name" value="HIT/MYND zinc finger-like"/>
    <property type="match status" value="1"/>
</dbReference>
<feature type="domain" description="SET" evidence="8">
    <location>
        <begin position="237"/>
        <end position="539"/>
    </location>
</feature>
<dbReference type="AlphaFoldDB" id="A0ABD2VYJ3"/>
<evidence type="ECO:0000256" key="4">
    <source>
        <dbReference type="ARBA" id="ARBA00022723"/>
    </source>
</evidence>